<evidence type="ECO:0000313" key="1">
    <source>
        <dbReference type="EMBL" id="PKU67328.1"/>
    </source>
</evidence>
<dbReference type="AlphaFoldDB" id="A0A2I0VV85"/>
<protein>
    <submittedName>
        <fullName evidence="1">Uncharacterized protein</fullName>
    </submittedName>
</protein>
<dbReference type="EMBL" id="KZ503207">
    <property type="protein sequence ID" value="PKU67328.1"/>
    <property type="molecule type" value="Genomic_DNA"/>
</dbReference>
<accession>A0A2I0VV85</accession>
<dbReference type="Proteomes" id="UP000233837">
    <property type="component" value="Unassembled WGS sequence"/>
</dbReference>
<reference evidence="1 2" key="1">
    <citation type="journal article" date="2016" name="Sci. Rep.">
        <title>The Dendrobium catenatum Lindl. genome sequence provides insights into polysaccharide synthase, floral development and adaptive evolution.</title>
        <authorList>
            <person name="Zhang G.Q."/>
            <person name="Xu Q."/>
            <person name="Bian C."/>
            <person name="Tsai W.C."/>
            <person name="Yeh C.M."/>
            <person name="Liu K.W."/>
            <person name="Yoshida K."/>
            <person name="Zhang L.S."/>
            <person name="Chang S.B."/>
            <person name="Chen F."/>
            <person name="Shi Y."/>
            <person name="Su Y.Y."/>
            <person name="Zhang Y.Q."/>
            <person name="Chen L.J."/>
            <person name="Yin Y."/>
            <person name="Lin M."/>
            <person name="Huang H."/>
            <person name="Deng H."/>
            <person name="Wang Z.W."/>
            <person name="Zhu S.L."/>
            <person name="Zhao X."/>
            <person name="Deng C."/>
            <person name="Niu S.C."/>
            <person name="Huang J."/>
            <person name="Wang M."/>
            <person name="Liu G.H."/>
            <person name="Yang H.J."/>
            <person name="Xiao X.J."/>
            <person name="Hsiao Y.Y."/>
            <person name="Wu W.L."/>
            <person name="Chen Y.Y."/>
            <person name="Mitsuda N."/>
            <person name="Ohme-Takagi M."/>
            <person name="Luo Y.B."/>
            <person name="Van de Peer Y."/>
            <person name="Liu Z.J."/>
        </authorList>
    </citation>
    <scope>NUCLEOTIDE SEQUENCE [LARGE SCALE GENOMIC DNA]</scope>
    <source>
        <tissue evidence="1">The whole plant</tissue>
    </source>
</reference>
<name>A0A2I0VV85_9ASPA</name>
<gene>
    <name evidence="1" type="ORF">MA16_Dca022773</name>
</gene>
<reference evidence="1 2" key="2">
    <citation type="journal article" date="2017" name="Nature">
        <title>The Apostasia genome and the evolution of orchids.</title>
        <authorList>
            <person name="Zhang G.Q."/>
            <person name="Liu K.W."/>
            <person name="Li Z."/>
            <person name="Lohaus R."/>
            <person name="Hsiao Y.Y."/>
            <person name="Niu S.C."/>
            <person name="Wang J.Y."/>
            <person name="Lin Y.C."/>
            <person name="Xu Q."/>
            <person name="Chen L.J."/>
            <person name="Yoshida K."/>
            <person name="Fujiwara S."/>
            <person name="Wang Z.W."/>
            <person name="Zhang Y.Q."/>
            <person name="Mitsuda N."/>
            <person name="Wang M."/>
            <person name="Liu G.H."/>
            <person name="Pecoraro L."/>
            <person name="Huang H.X."/>
            <person name="Xiao X.J."/>
            <person name="Lin M."/>
            <person name="Wu X.Y."/>
            <person name="Wu W.L."/>
            <person name="Chen Y.Y."/>
            <person name="Chang S.B."/>
            <person name="Sakamoto S."/>
            <person name="Ohme-Takagi M."/>
            <person name="Yagi M."/>
            <person name="Zeng S.J."/>
            <person name="Shen C.Y."/>
            <person name="Yeh C.M."/>
            <person name="Luo Y.B."/>
            <person name="Tsai W.C."/>
            <person name="Van de Peer Y."/>
            <person name="Liu Z.J."/>
        </authorList>
    </citation>
    <scope>NUCLEOTIDE SEQUENCE [LARGE SCALE GENOMIC DNA]</scope>
    <source>
        <tissue evidence="1">The whole plant</tissue>
    </source>
</reference>
<evidence type="ECO:0000313" key="2">
    <source>
        <dbReference type="Proteomes" id="UP000233837"/>
    </source>
</evidence>
<keyword evidence="2" id="KW-1185">Reference proteome</keyword>
<sequence length="91" mass="10528">MKNEEAPPSPWMADPDIDLRFAYDYHGRKDIPRSTFFNLSMNVDDSVEGYINCITFTLAPAIEEHLPIGLWSIAGRPNCLYHFLHLLTNFR</sequence>
<organism evidence="1 2">
    <name type="scientific">Dendrobium catenatum</name>
    <dbReference type="NCBI Taxonomy" id="906689"/>
    <lineage>
        <taxon>Eukaryota</taxon>
        <taxon>Viridiplantae</taxon>
        <taxon>Streptophyta</taxon>
        <taxon>Embryophyta</taxon>
        <taxon>Tracheophyta</taxon>
        <taxon>Spermatophyta</taxon>
        <taxon>Magnoliopsida</taxon>
        <taxon>Liliopsida</taxon>
        <taxon>Asparagales</taxon>
        <taxon>Orchidaceae</taxon>
        <taxon>Epidendroideae</taxon>
        <taxon>Malaxideae</taxon>
        <taxon>Dendrobiinae</taxon>
        <taxon>Dendrobium</taxon>
    </lineage>
</organism>
<proteinExistence type="predicted"/>